<evidence type="ECO:0000313" key="3">
    <source>
        <dbReference type="Proteomes" id="UP000265520"/>
    </source>
</evidence>
<accession>A0A392TZL7</accession>
<sequence length="56" mass="6089">SKSDKEKKKRKHKKDKTPSKSISSSTSAVDEDSSRISKNPPEIHVKKAGSPLSVIA</sequence>
<name>A0A392TZL7_9FABA</name>
<dbReference type="Proteomes" id="UP000265520">
    <property type="component" value="Unassembled WGS sequence"/>
</dbReference>
<proteinExistence type="predicted"/>
<evidence type="ECO:0000313" key="2">
    <source>
        <dbReference type="EMBL" id="MCI66633.1"/>
    </source>
</evidence>
<protein>
    <submittedName>
        <fullName evidence="2">Uncharacterized protein</fullName>
    </submittedName>
</protein>
<organism evidence="2 3">
    <name type="scientific">Trifolium medium</name>
    <dbReference type="NCBI Taxonomy" id="97028"/>
    <lineage>
        <taxon>Eukaryota</taxon>
        <taxon>Viridiplantae</taxon>
        <taxon>Streptophyta</taxon>
        <taxon>Embryophyta</taxon>
        <taxon>Tracheophyta</taxon>
        <taxon>Spermatophyta</taxon>
        <taxon>Magnoliopsida</taxon>
        <taxon>eudicotyledons</taxon>
        <taxon>Gunneridae</taxon>
        <taxon>Pentapetalae</taxon>
        <taxon>rosids</taxon>
        <taxon>fabids</taxon>
        <taxon>Fabales</taxon>
        <taxon>Fabaceae</taxon>
        <taxon>Papilionoideae</taxon>
        <taxon>50 kb inversion clade</taxon>
        <taxon>NPAAA clade</taxon>
        <taxon>Hologalegina</taxon>
        <taxon>IRL clade</taxon>
        <taxon>Trifolieae</taxon>
        <taxon>Trifolium</taxon>
    </lineage>
</organism>
<comment type="caution">
    <text evidence="2">The sequence shown here is derived from an EMBL/GenBank/DDBJ whole genome shotgun (WGS) entry which is preliminary data.</text>
</comment>
<reference evidence="2 3" key="1">
    <citation type="journal article" date="2018" name="Front. Plant Sci.">
        <title>Red Clover (Trifolium pratense) and Zigzag Clover (T. medium) - A Picture of Genomic Similarities and Differences.</title>
        <authorList>
            <person name="Dluhosova J."/>
            <person name="Istvanek J."/>
            <person name="Nedelnik J."/>
            <person name="Repkova J."/>
        </authorList>
    </citation>
    <scope>NUCLEOTIDE SEQUENCE [LARGE SCALE GENOMIC DNA]</scope>
    <source>
        <strain evidence="3">cv. 10/8</strain>
        <tissue evidence="2">Leaf</tissue>
    </source>
</reference>
<feature type="non-terminal residue" evidence="2">
    <location>
        <position position="1"/>
    </location>
</feature>
<dbReference type="AlphaFoldDB" id="A0A392TZL7"/>
<evidence type="ECO:0000256" key="1">
    <source>
        <dbReference type="SAM" id="MobiDB-lite"/>
    </source>
</evidence>
<feature type="compositionally biased region" description="Low complexity" evidence="1">
    <location>
        <begin position="19"/>
        <end position="28"/>
    </location>
</feature>
<feature type="region of interest" description="Disordered" evidence="1">
    <location>
        <begin position="1"/>
        <end position="56"/>
    </location>
</feature>
<feature type="non-terminal residue" evidence="2">
    <location>
        <position position="56"/>
    </location>
</feature>
<dbReference type="EMBL" id="LXQA010699161">
    <property type="protein sequence ID" value="MCI66633.1"/>
    <property type="molecule type" value="Genomic_DNA"/>
</dbReference>
<keyword evidence="3" id="KW-1185">Reference proteome</keyword>